<dbReference type="SMART" id="SM00345">
    <property type="entry name" value="HTH_GNTR"/>
    <property type="match status" value="1"/>
</dbReference>
<feature type="domain" description="HTH gntR-type" evidence="4">
    <location>
        <begin position="7"/>
        <end position="75"/>
    </location>
</feature>
<keyword evidence="6" id="KW-1185">Reference proteome</keyword>
<dbReference type="InterPro" id="IPR036390">
    <property type="entry name" value="WH_DNA-bd_sf"/>
</dbReference>
<proteinExistence type="predicted"/>
<gene>
    <name evidence="5" type="ORF">Q9R02_09935</name>
</gene>
<dbReference type="Pfam" id="PF07702">
    <property type="entry name" value="UTRA"/>
    <property type="match status" value="1"/>
</dbReference>
<keyword evidence="1" id="KW-0805">Transcription regulation</keyword>
<evidence type="ECO:0000259" key="4">
    <source>
        <dbReference type="PROSITE" id="PS50949"/>
    </source>
</evidence>
<keyword evidence="2" id="KW-0238">DNA-binding</keyword>
<accession>A0ABT9IPF7</accession>
<evidence type="ECO:0000256" key="3">
    <source>
        <dbReference type="ARBA" id="ARBA00023163"/>
    </source>
</evidence>
<dbReference type="InterPro" id="IPR036388">
    <property type="entry name" value="WH-like_DNA-bd_sf"/>
</dbReference>
<dbReference type="SUPFAM" id="SSF64288">
    <property type="entry name" value="Chorismate lyase-like"/>
    <property type="match status" value="1"/>
</dbReference>
<dbReference type="RefSeq" id="WP_305996516.1">
    <property type="nucleotide sequence ID" value="NZ_JAVALS010000005.1"/>
</dbReference>
<dbReference type="EMBL" id="JAVALS010000005">
    <property type="protein sequence ID" value="MDP5227471.1"/>
    <property type="molecule type" value="Genomic_DNA"/>
</dbReference>
<dbReference type="PRINTS" id="PR00035">
    <property type="entry name" value="HTHGNTR"/>
</dbReference>
<comment type="caution">
    <text evidence="5">The sequence shown here is derived from an EMBL/GenBank/DDBJ whole genome shotgun (WGS) entry which is preliminary data.</text>
</comment>
<dbReference type="SUPFAM" id="SSF46785">
    <property type="entry name" value="Winged helix' DNA-binding domain"/>
    <property type="match status" value="1"/>
</dbReference>
<keyword evidence="3" id="KW-0804">Transcription</keyword>
<evidence type="ECO:0000256" key="2">
    <source>
        <dbReference type="ARBA" id="ARBA00023125"/>
    </source>
</evidence>
<dbReference type="Proteomes" id="UP001232725">
    <property type="component" value="Unassembled WGS sequence"/>
</dbReference>
<dbReference type="Pfam" id="PF00392">
    <property type="entry name" value="GntR"/>
    <property type="match status" value="1"/>
</dbReference>
<evidence type="ECO:0000313" key="5">
    <source>
        <dbReference type="EMBL" id="MDP5227471.1"/>
    </source>
</evidence>
<dbReference type="InterPro" id="IPR000524">
    <property type="entry name" value="Tscrpt_reg_HTH_GntR"/>
</dbReference>
<evidence type="ECO:0000256" key="1">
    <source>
        <dbReference type="ARBA" id="ARBA00023015"/>
    </source>
</evidence>
<dbReference type="SMART" id="SM00866">
    <property type="entry name" value="UTRA"/>
    <property type="match status" value="1"/>
</dbReference>
<dbReference type="InterPro" id="IPR028978">
    <property type="entry name" value="Chorismate_lyase_/UTRA_dom_sf"/>
</dbReference>
<reference evidence="5 6" key="1">
    <citation type="submission" date="2023-08" db="EMBL/GenBank/DDBJ databases">
        <title>Arthrobacter horti sp. nov., isolated from forest soil.</title>
        <authorList>
            <person name="Park M."/>
        </authorList>
    </citation>
    <scope>NUCLEOTIDE SEQUENCE [LARGE SCALE GENOMIC DNA]</scope>
    <source>
        <strain evidence="5 6">YJM1</strain>
    </source>
</reference>
<sequence length="253" mass="27629">MSTQASAPLHARLSDEFMRRINSGEWPAGSRLPSEAELCREFGTSRGPIRQALAFLRSEGVITGGQGKSPVVRGGVPSQSFSTFNSFTEWARKMGKEPGQRTVELAIRQATAEAAEALEIRPGDKVVDVLRLRLLDGEPAMLETSTFVHEVGRLLIDFDTDSGSIFEYLKSQGIRIHSARHTIDAVAASEAQAEILGTRAGSPLLRERRLTATEDGTPVELAEDCYLPGITNFIIDNTVEQRAALLRIHTEGQ</sequence>
<dbReference type="PANTHER" id="PTHR44846">
    <property type="entry name" value="MANNOSYL-D-GLYCERATE TRANSPORT/METABOLISM SYSTEM REPRESSOR MNGR-RELATED"/>
    <property type="match status" value="1"/>
</dbReference>
<dbReference type="PANTHER" id="PTHR44846:SF1">
    <property type="entry name" value="MANNOSYL-D-GLYCERATE TRANSPORT_METABOLISM SYSTEM REPRESSOR MNGR-RELATED"/>
    <property type="match status" value="1"/>
</dbReference>
<evidence type="ECO:0000313" key="6">
    <source>
        <dbReference type="Proteomes" id="UP001232725"/>
    </source>
</evidence>
<dbReference type="Gene3D" id="3.40.1410.10">
    <property type="entry name" value="Chorismate lyase-like"/>
    <property type="match status" value="1"/>
</dbReference>
<dbReference type="InterPro" id="IPR050679">
    <property type="entry name" value="Bact_HTH_transcr_reg"/>
</dbReference>
<protein>
    <submittedName>
        <fullName evidence="5">GntR family transcriptional regulator</fullName>
    </submittedName>
</protein>
<name>A0ABT9IPF7_9MICC</name>
<dbReference type="InterPro" id="IPR011663">
    <property type="entry name" value="UTRA"/>
</dbReference>
<dbReference type="Gene3D" id="1.10.10.10">
    <property type="entry name" value="Winged helix-like DNA-binding domain superfamily/Winged helix DNA-binding domain"/>
    <property type="match status" value="1"/>
</dbReference>
<organism evidence="5 6">
    <name type="scientific">Arthrobacter horti</name>
    <dbReference type="NCBI Taxonomy" id="3068273"/>
    <lineage>
        <taxon>Bacteria</taxon>
        <taxon>Bacillati</taxon>
        <taxon>Actinomycetota</taxon>
        <taxon>Actinomycetes</taxon>
        <taxon>Micrococcales</taxon>
        <taxon>Micrococcaceae</taxon>
        <taxon>Arthrobacter</taxon>
    </lineage>
</organism>
<dbReference type="PROSITE" id="PS50949">
    <property type="entry name" value="HTH_GNTR"/>
    <property type="match status" value="1"/>
</dbReference>
<dbReference type="CDD" id="cd07377">
    <property type="entry name" value="WHTH_GntR"/>
    <property type="match status" value="1"/>
</dbReference>